<evidence type="ECO:0000256" key="1">
    <source>
        <dbReference type="ARBA" id="ARBA00004496"/>
    </source>
</evidence>
<dbReference type="PROSITE" id="PS50106">
    <property type="entry name" value="PDZ"/>
    <property type="match status" value="1"/>
</dbReference>
<dbReference type="Gene3D" id="3.90.226.10">
    <property type="entry name" value="2-enoyl-CoA Hydratase, Chain A, domain 1"/>
    <property type="match status" value="1"/>
</dbReference>
<evidence type="ECO:0000256" key="6">
    <source>
        <dbReference type="ARBA" id="ARBA00022825"/>
    </source>
</evidence>
<keyword evidence="5" id="KW-0378">Hydrolase</keyword>
<evidence type="ECO:0000259" key="7">
    <source>
        <dbReference type="PROSITE" id="PS50106"/>
    </source>
</evidence>
<dbReference type="Gene3D" id="2.30.42.10">
    <property type="match status" value="1"/>
</dbReference>
<dbReference type="AlphaFoldDB" id="X0YIH0"/>
<name>X0YIH0_9ZZZZ</name>
<dbReference type="GO" id="GO:0008236">
    <property type="term" value="F:serine-type peptidase activity"/>
    <property type="evidence" value="ECO:0007669"/>
    <property type="project" value="UniProtKB-KW"/>
</dbReference>
<organism evidence="8">
    <name type="scientific">marine sediment metagenome</name>
    <dbReference type="NCBI Taxonomy" id="412755"/>
    <lineage>
        <taxon>unclassified sequences</taxon>
        <taxon>metagenomes</taxon>
        <taxon>ecological metagenomes</taxon>
    </lineage>
</organism>
<protein>
    <recommendedName>
        <fullName evidence="7">PDZ domain-containing protein</fullName>
    </recommendedName>
</protein>
<dbReference type="SUPFAM" id="SSF50156">
    <property type="entry name" value="PDZ domain-like"/>
    <property type="match status" value="1"/>
</dbReference>
<keyword evidence="4" id="KW-0645">Protease</keyword>
<dbReference type="EMBL" id="BARS01053064">
    <property type="protein sequence ID" value="GAG48383.1"/>
    <property type="molecule type" value="Genomic_DNA"/>
</dbReference>
<dbReference type="SUPFAM" id="SSF52096">
    <property type="entry name" value="ClpP/crotonase"/>
    <property type="match status" value="1"/>
</dbReference>
<reference evidence="8" key="1">
    <citation type="journal article" date="2014" name="Front. Microbiol.">
        <title>High frequency of phylogenetically diverse reductive dehalogenase-homologous genes in deep subseafloor sedimentary metagenomes.</title>
        <authorList>
            <person name="Kawai M."/>
            <person name="Futagami T."/>
            <person name="Toyoda A."/>
            <person name="Takaki Y."/>
            <person name="Nishi S."/>
            <person name="Hori S."/>
            <person name="Arai W."/>
            <person name="Tsubouchi T."/>
            <person name="Morono Y."/>
            <person name="Uchiyama I."/>
            <person name="Ito T."/>
            <person name="Fujiyama A."/>
            <person name="Inagaki F."/>
            <person name="Takami H."/>
        </authorList>
    </citation>
    <scope>NUCLEOTIDE SEQUENCE</scope>
    <source>
        <strain evidence="8">Expedition CK06-06</strain>
    </source>
</reference>
<sequence>RSEWEQMFEECYRVMKYMFYDENMHGRNWTAFKERYRPYLKYVGDNKDLYDLTNEMIGELNASHTGVRGPTRPTPTTYQTHFPGFEMTPDRGYYKISHIYRDGSADKEWLEIKVGDYVFAIDGNDIRAGDNYWKILNNIVNEFVTVRVGSDPNPQGRSVRDLRIETVTSLRNIKYEEWVKNNREYVDKLSGGKIAYLHIRSMNQTSLRRFEDEIDHNSRKKGVIIDIR</sequence>
<feature type="non-terminal residue" evidence="8">
    <location>
        <position position="1"/>
    </location>
</feature>
<comment type="subcellular location">
    <subcellularLocation>
        <location evidence="1">Cytoplasm</location>
    </subcellularLocation>
</comment>
<dbReference type="InterPro" id="IPR036034">
    <property type="entry name" value="PDZ_sf"/>
</dbReference>
<dbReference type="Gene3D" id="3.30.750.44">
    <property type="match status" value="1"/>
</dbReference>
<proteinExistence type="inferred from homology"/>
<dbReference type="GO" id="GO:0006508">
    <property type="term" value="P:proteolysis"/>
    <property type="evidence" value="ECO:0007669"/>
    <property type="project" value="UniProtKB-KW"/>
</dbReference>
<dbReference type="GO" id="GO:0005737">
    <property type="term" value="C:cytoplasm"/>
    <property type="evidence" value="ECO:0007669"/>
    <property type="project" value="UniProtKB-SubCell"/>
</dbReference>
<dbReference type="CDD" id="cd07562">
    <property type="entry name" value="Peptidase_S41_TRI"/>
    <property type="match status" value="1"/>
</dbReference>
<dbReference type="InterPro" id="IPR012393">
    <property type="entry name" value="Tricorn_protease"/>
</dbReference>
<feature type="non-terminal residue" evidence="8">
    <location>
        <position position="228"/>
    </location>
</feature>
<evidence type="ECO:0000256" key="2">
    <source>
        <dbReference type="ARBA" id="ARBA00008524"/>
    </source>
</evidence>
<dbReference type="PANTHER" id="PTHR43253">
    <property type="entry name" value="TRICORN PROTEASE HOMOLOG 2-RELATED"/>
    <property type="match status" value="1"/>
</dbReference>
<dbReference type="Pfam" id="PF14684">
    <property type="entry name" value="Tricorn_C1"/>
    <property type="match status" value="1"/>
</dbReference>
<keyword evidence="3" id="KW-0963">Cytoplasm</keyword>
<keyword evidence="6" id="KW-0720">Serine protease</keyword>
<dbReference type="PANTHER" id="PTHR43253:SF1">
    <property type="entry name" value="TRICORN PROTEASE HOMOLOG 2-RELATED"/>
    <property type="match status" value="1"/>
</dbReference>
<comment type="caution">
    <text evidence="8">The sequence shown here is derived from an EMBL/GenBank/DDBJ whole genome shotgun (WGS) entry which is preliminary data.</text>
</comment>
<dbReference type="InterPro" id="IPR029045">
    <property type="entry name" value="ClpP/crotonase-like_dom_sf"/>
</dbReference>
<gene>
    <name evidence="8" type="ORF">S01H1_78806</name>
</gene>
<feature type="domain" description="PDZ" evidence="7">
    <location>
        <begin position="84"/>
        <end position="127"/>
    </location>
</feature>
<evidence type="ECO:0000256" key="4">
    <source>
        <dbReference type="ARBA" id="ARBA00022670"/>
    </source>
</evidence>
<accession>X0YIH0</accession>
<dbReference type="InterPro" id="IPR028204">
    <property type="entry name" value="Tricorn_C1"/>
</dbReference>
<evidence type="ECO:0000256" key="5">
    <source>
        <dbReference type="ARBA" id="ARBA00022801"/>
    </source>
</evidence>
<comment type="similarity">
    <text evidence="2">Belongs to the peptidase S41B family.</text>
</comment>
<evidence type="ECO:0000256" key="3">
    <source>
        <dbReference type="ARBA" id="ARBA00022490"/>
    </source>
</evidence>
<dbReference type="InterPro" id="IPR001478">
    <property type="entry name" value="PDZ"/>
</dbReference>
<evidence type="ECO:0000313" key="8">
    <source>
        <dbReference type="EMBL" id="GAG48383.1"/>
    </source>
</evidence>